<evidence type="ECO:0000256" key="3">
    <source>
        <dbReference type="ARBA" id="ARBA00043265"/>
    </source>
</evidence>
<reference evidence="5 6" key="1">
    <citation type="journal article" date="2023" name="bioRxiv">
        <title>Conserved and derived expression patterns and positive selection on dental genes reveal complex evolutionary context of ever-growing rodent molars.</title>
        <authorList>
            <person name="Calamari Z.T."/>
            <person name="Song A."/>
            <person name="Cohen E."/>
            <person name="Akter M."/>
            <person name="Roy R.D."/>
            <person name="Hallikas O."/>
            <person name="Christensen M.M."/>
            <person name="Li P."/>
            <person name="Marangoni P."/>
            <person name="Jernvall J."/>
            <person name="Klein O.D."/>
        </authorList>
    </citation>
    <scope>NUCLEOTIDE SEQUENCE [LARGE SCALE GENOMIC DNA]</scope>
    <source>
        <strain evidence="5">V071</strain>
    </source>
</reference>
<dbReference type="Proteomes" id="UP001488838">
    <property type="component" value="Unassembled WGS sequence"/>
</dbReference>
<comment type="caution">
    <text evidence="5">The sequence shown here is derived from an EMBL/GenBank/DDBJ whole genome shotgun (WGS) entry which is preliminary data.</text>
</comment>
<dbReference type="EMBL" id="JBBHLL010000523">
    <property type="protein sequence ID" value="KAK7801077.1"/>
    <property type="molecule type" value="Genomic_DNA"/>
</dbReference>
<dbReference type="InterPro" id="IPR013783">
    <property type="entry name" value="Ig-like_fold"/>
</dbReference>
<evidence type="ECO:0000259" key="4">
    <source>
        <dbReference type="PROSITE" id="PS50835"/>
    </source>
</evidence>
<gene>
    <name evidence="5" type="ORF">U0070_006412</name>
</gene>
<feature type="non-terminal residue" evidence="5">
    <location>
        <position position="316"/>
    </location>
</feature>
<dbReference type="Gene3D" id="2.60.40.10">
    <property type="entry name" value="Immunoglobulins"/>
    <property type="match status" value="3"/>
</dbReference>
<dbReference type="InterPro" id="IPR013106">
    <property type="entry name" value="Ig_V-set"/>
</dbReference>
<evidence type="ECO:0000256" key="2">
    <source>
        <dbReference type="ARBA" id="ARBA00023130"/>
    </source>
</evidence>
<evidence type="ECO:0000256" key="1">
    <source>
        <dbReference type="ARBA" id="ARBA00022859"/>
    </source>
</evidence>
<dbReference type="PANTHER" id="PTHR23266">
    <property type="entry name" value="IMMUNOGLOBULIN HEAVY CHAIN"/>
    <property type="match status" value="1"/>
</dbReference>
<evidence type="ECO:0000313" key="5">
    <source>
        <dbReference type="EMBL" id="KAK7801077.1"/>
    </source>
</evidence>
<dbReference type="SUPFAM" id="SSF48726">
    <property type="entry name" value="Immunoglobulin"/>
    <property type="match status" value="3"/>
</dbReference>
<dbReference type="GO" id="GO:0019814">
    <property type="term" value="C:immunoglobulin complex"/>
    <property type="evidence" value="ECO:0007669"/>
    <property type="project" value="UniProtKB-KW"/>
</dbReference>
<organism evidence="5 6">
    <name type="scientific">Myodes glareolus</name>
    <name type="common">Bank vole</name>
    <name type="synonym">Clethrionomys glareolus</name>
    <dbReference type="NCBI Taxonomy" id="447135"/>
    <lineage>
        <taxon>Eukaryota</taxon>
        <taxon>Metazoa</taxon>
        <taxon>Chordata</taxon>
        <taxon>Craniata</taxon>
        <taxon>Vertebrata</taxon>
        <taxon>Euteleostomi</taxon>
        <taxon>Mammalia</taxon>
        <taxon>Eutheria</taxon>
        <taxon>Euarchontoglires</taxon>
        <taxon>Glires</taxon>
        <taxon>Rodentia</taxon>
        <taxon>Myomorpha</taxon>
        <taxon>Muroidea</taxon>
        <taxon>Cricetidae</taxon>
        <taxon>Arvicolinae</taxon>
        <taxon>Myodes</taxon>
    </lineage>
</organism>
<keyword evidence="3" id="KW-1280">Immunoglobulin</keyword>
<accession>A0AAW0HDR6</accession>
<feature type="domain" description="Ig-like" evidence="4">
    <location>
        <begin position="35"/>
        <end position="131"/>
    </location>
</feature>
<dbReference type="InterPro" id="IPR036179">
    <property type="entry name" value="Ig-like_dom_sf"/>
</dbReference>
<dbReference type="InterPro" id="IPR007110">
    <property type="entry name" value="Ig-like_dom"/>
</dbReference>
<evidence type="ECO:0000313" key="6">
    <source>
        <dbReference type="Proteomes" id="UP001488838"/>
    </source>
</evidence>
<dbReference type="InterPro" id="IPR003599">
    <property type="entry name" value="Ig_sub"/>
</dbReference>
<dbReference type="GO" id="GO:0005576">
    <property type="term" value="C:extracellular region"/>
    <property type="evidence" value="ECO:0007669"/>
    <property type="project" value="UniProtKB-ARBA"/>
</dbReference>
<dbReference type="SMART" id="SM00409">
    <property type="entry name" value="IG"/>
    <property type="match status" value="2"/>
</dbReference>
<protein>
    <recommendedName>
        <fullName evidence="4">Ig-like domain-containing protein</fullName>
    </recommendedName>
</protein>
<dbReference type="Pfam" id="PF07686">
    <property type="entry name" value="V-set"/>
    <property type="match status" value="2"/>
</dbReference>
<keyword evidence="2" id="KW-1064">Adaptive immunity</keyword>
<name>A0AAW0HDR6_MYOGA</name>
<dbReference type="InterPro" id="IPR050199">
    <property type="entry name" value="IgHV"/>
</dbReference>
<dbReference type="AlphaFoldDB" id="A0AAW0HDR6"/>
<keyword evidence="6" id="KW-1185">Reference proteome</keyword>
<proteinExistence type="predicted"/>
<feature type="domain" description="Ig-like" evidence="4">
    <location>
        <begin position="230"/>
        <end position="316"/>
    </location>
</feature>
<dbReference type="FunFam" id="2.60.40.10:FF:001878">
    <property type="entry name" value="Immunoglobulin heavy variable 1-4"/>
    <property type="match status" value="2"/>
</dbReference>
<sequence>MHLQDKNTLYLEIFSLRSENTVMYYLAKYTVSAQSQIQLKESGPGLVQPSQTLSLTCTVSGFSLTSYTVHWVCQPAGKGLEWMGFINSGGGTSYNSALQSRITITRDTSKSQVFLKLNNLQTEDTAMYFCTRNTVRELQCEPAQKPPYGDTHDQQGAMETNKFSQDQYMSSVRCRLEGVLMQPGKSLHCTCAVSGFTYSDYNLHWIPGKGWSGLHTLVVVQLKETGPDLVQPSQTLSLTCTVSGFSLTSHAVHWVRQPPGKNLEWMGVIWNQGVTKYNSPLQSRITISRDTSRSEVFLKLNSLHNEDTAIYYCARH</sequence>
<keyword evidence="1" id="KW-0391">Immunity</keyword>
<dbReference type="GO" id="GO:0002250">
    <property type="term" value="P:adaptive immune response"/>
    <property type="evidence" value="ECO:0007669"/>
    <property type="project" value="UniProtKB-KW"/>
</dbReference>
<dbReference type="PROSITE" id="PS50835">
    <property type="entry name" value="IG_LIKE"/>
    <property type="match status" value="2"/>
</dbReference>
<dbReference type="SMART" id="SM00406">
    <property type="entry name" value="IGv"/>
    <property type="match status" value="2"/>
</dbReference>